<protein>
    <submittedName>
        <fullName evidence="1">Uncharacterized protein</fullName>
    </submittedName>
</protein>
<reference evidence="1" key="1">
    <citation type="submission" date="2020-12" db="EMBL/GenBank/DDBJ databases">
        <title>WGS assembly of Carya illinoinensis cv. Pawnee.</title>
        <authorList>
            <person name="Platts A."/>
            <person name="Shu S."/>
            <person name="Wright S."/>
            <person name="Barry K."/>
            <person name="Edger P."/>
            <person name="Pires J.C."/>
            <person name="Schmutz J."/>
        </authorList>
    </citation>
    <scope>NUCLEOTIDE SEQUENCE</scope>
    <source>
        <tissue evidence="1">Leaf</tissue>
    </source>
</reference>
<organism evidence="1 2">
    <name type="scientific">Carya illinoinensis</name>
    <name type="common">Pecan</name>
    <dbReference type="NCBI Taxonomy" id="32201"/>
    <lineage>
        <taxon>Eukaryota</taxon>
        <taxon>Viridiplantae</taxon>
        <taxon>Streptophyta</taxon>
        <taxon>Embryophyta</taxon>
        <taxon>Tracheophyta</taxon>
        <taxon>Spermatophyta</taxon>
        <taxon>Magnoliopsida</taxon>
        <taxon>eudicotyledons</taxon>
        <taxon>Gunneridae</taxon>
        <taxon>Pentapetalae</taxon>
        <taxon>rosids</taxon>
        <taxon>fabids</taxon>
        <taxon>Fagales</taxon>
        <taxon>Juglandaceae</taxon>
        <taxon>Carya</taxon>
    </lineage>
</organism>
<dbReference type="EMBL" id="CM031821">
    <property type="protein sequence ID" value="KAG6632169.1"/>
    <property type="molecule type" value="Genomic_DNA"/>
</dbReference>
<gene>
    <name evidence="1" type="ORF">CIPAW_13G140200</name>
</gene>
<dbReference type="Proteomes" id="UP000811609">
    <property type="component" value="Chromosome 13"/>
</dbReference>
<comment type="caution">
    <text evidence="1">The sequence shown here is derived from an EMBL/GenBank/DDBJ whole genome shotgun (WGS) entry which is preliminary data.</text>
</comment>
<proteinExistence type="predicted"/>
<dbReference type="AlphaFoldDB" id="A0A8T1NKQ6"/>
<accession>A0A8T1NKQ6</accession>
<name>A0A8T1NKQ6_CARIL</name>
<evidence type="ECO:0000313" key="1">
    <source>
        <dbReference type="EMBL" id="KAG6632169.1"/>
    </source>
</evidence>
<keyword evidence="2" id="KW-1185">Reference proteome</keyword>
<sequence length="30" mass="3557">MTPEHWKWTAKSSLFTKTRGVRNLHQMVEG</sequence>
<evidence type="ECO:0000313" key="2">
    <source>
        <dbReference type="Proteomes" id="UP000811609"/>
    </source>
</evidence>